<dbReference type="SUPFAM" id="SSF48452">
    <property type="entry name" value="TPR-like"/>
    <property type="match status" value="1"/>
</dbReference>
<sequence length="543" mass="60239">MIRAITQNMIRAASVRFRTLLPRRPNPSLIHAAANRSDGAAKIVSPISDSPSPVSGSVEWTDELVERFLLDLNHPSDARKALSFFQNTDPSSAVRGPRCHCLGIHVLVRAGLLKQARTLLESLIEKNPEGDSIAELLLSTYASSSSSSARAFDLLVQSYAKSRMFDAAFDACVRVTKQGLSLGLSSYNSLISFAEKSGQSEQLWRVYEFMIANRVSPNEATIETAVNLMCKEGSLSKHIRILDTIHGSRCSAWAVVNTALVLRVFREGRVEDGFALLKKMLIKNVIPTDVAYSLTIYGYCEMGRIESARETYEVLLKRGYPSNAFLYTLFIGLECKDGNIDEAFRLLKEMKTAKFKPYKETYNVLIEACSKTGKLELCLSFYKEMIRNGFLPSRNACNAMIEKLCEAGEAERADDALTVLINKGFVPDECTYAHLIVGFAKNGSIEKSLRVYHEMGFRGVSVYEVVYDALIGSLCGCGRLEEAEKYLAVMKERSVSVSVRVYEAMIVAHCGGSGLQRAHQLYEEMVRKALEPCDLVLKKLGVA</sequence>
<keyword evidence="2" id="KW-0677">Repeat</keyword>
<proteinExistence type="inferred from homology"/>
<dbReference type="Proteomes" id="UP001180020">
    <property type="component" value="Unassembled WGS sequence"/>
</dbReference>
<feature type="repeat" description="PPR" evidence="3">
    <location>
        <begin position="288"/>
        <end position="322"/>
    </location>
</feature>
<feature type="repeat" description="PPR" evidence="3">
    <location>
        <begin position="183"/>
        <end position="217"/>
    </location>
</feature>
<feature type="repeat" description="PPR" evidence="3">
    <location>
        <begin position="428"/>
        <end position="462"/>
    </location>
</feature>
<protein>
    <recommendedName>
        <fullName evidence="4">Pentatricopeptide repeat-containing protein-mitochondrial domain-containing protein</fullName>
    </recommendedName>
</protein>
<dbReference type="PROSITE" id="PS51375">
    <property type="entry name" value="PPR"/>
    <property type="match status" value="8"/>
</dbReference>
<evidence type="ECO:0000256" key="1">
    <source>
        <dbReference type="ARBA" id="ARBA00007626"/>
    </source>
</evidence>
<comment type="caution">
    <text evidence="5">The sequence shown here is derived from an EMBL/GenBank/DDBJ whole genome shotgun (WGS) entry which is preliminary data.</text>
</comment>
<feature type="repeat" description="PPR" evidence="3">
    <location>
        <begin position="358"/>
        <end position="392"/>
    </location>
</feature>
<feature type="repeat" description="PPR" evidence="3">
    <location>
        <begin position="323"/>
        <end position="357"/>
    </location>
</feature>
<gene>
    <name evidence="5" type="ORF">QJS10_CPB20g01153</name>
</gene>
<organism evidence="5 6">
    <name type="scientific">Acorus calamus</name>
    <name type="common">Sweet flag</name>
    <dbReference type="NCBI Taxonomy" id="4465"/>
    <lineage>
        <taxon>Eukaryota</taxon>
        <taxon>Viridiplantae</taxon>
        <taxon>Streptophyta</taxon>
        <taxon>Embryophyta</taxon>
        <taxon>Tracheophyta</taxon>
        <taxon>Spermatophyta</taxon>
        <taxon>Magnoliopsida</taxon>
        <taxon>Liliopsida</taxon>
        <taxon>Acoraceae</taxon>
        <taxon>Acorus</taxon>
    </lineage>
</organism>
<dbReference type="Pfam" id="PF01535">
    <property type="entry name" value="PPR"/>
    <property type="match status" value="1"/>
</dbReference>
<reference evidence="5" key="2">
    <citation type="submission" date="2023-06" db="EMBL/GenBank/DDBJ databases">
        <authorList>
            <person name="Ma L."/>
            <person name="Liu K.-W."/>
            <person name="Li Z."/>
            <person name="Hsiao Y.-Y."/>
            <person name="Qi Y."/>
            <person name="Fu T."/>
            <person name="Tang G."/>
            <person name="Zhang D."/>
            <person name="Sun W.-H."/>
            <person name="Liu D.-K."/>
            <person name="Li Y."/>
            <person name="Chen G.-Z."/>
            <person name="Liu X.-D."/>
            <person name="Liao X.-Y."/>
            <person name="Jiang Y.-T."/>
            <person name="Yu X."/>
            <person name="Hao Y."/>
            <person name="Huang J."/>
            <person name="Zhao X.-W."/>
            <person name="Ke S."/>
            <person name="Chen Y.-Y."/>
            <person name="Wu W.-L."/>
            <person name="Hsu J.-L."/>
            <person name="Lin Y.-F."/>
            <person name="Huang M.-D."/>
            <person name="Li C.-Y."/>
            <person name="Huang L."/>
            <person name="Wang Z.-W."/>
            <person name="Zhao X."/>
            <person name="Zhong W.-Y."/>
            <person name="Peng D.-H."/>
            <person name="Ahmad S."/>
            <person name="Lan S."/>
            <person name="Zhang J.-S."/>
            <person name="Tsai W.-C."/>
            <person name="Van De Peer Y."/>
            <person name="Liu Z.-J."/>
        </authorList>
    </citation>
    <scope>NUCLEOTIDE SEQUENCE</scope>
    <source>
        <strain evidence="5">CP</strain>
        <tissue evidence="5">Leaves</tissue>
    </source>
</reference>
<dbReference type="Pfam" id="PF23276">
    <property type="entry name" value="TPR_24"/>
    <property type="match status" value="1"/>
</dbReference>
<accession>A0AAV9CD80</accession>
<feature type="repeat" description="PPR" evidence="3">
    <location>
        <begin position="463"/>
        <end position="497"/>
    </location>
</feature>
<evidence type="ECO:0000259" key="4">
    <source>
        <dbReference type="Pfam" id="PF23276"/>
    </source>
</evidence>
<dbReference type="PANTHER" id="PTHR47447">
    <property type="entry name" value="OS03G0856100 PROTEIN"/>
    <property type="match status" value="1"/>
</dbReference>
<dbReference type="EMBL" id="JAUJYO010000020">
    <property type="protein sequence ID" value="KAK1286836.1"/>
    <property type="molecule type" value="Genomic_DNA"/>
</dbReference>
<dbReference type="InterPro" id="IPR011990">
    <property type="entry name" value="TPR-like_helical_dom_sf"/>
</dbReference>
<keyword evidence="6" id="KW-1185">Reference proteome</keyword>
<dbReference type="InterPro" id="IPR057027">
    <property type="entry name" value="TPR_mt"/>
</dbReference>
<evidence type="ECO:0000313" key="5">
    <source>
        <dbReference type="EMBL" id="KAK1286836.1"/>
    </source>
</evidence>
<dbReference type="InterPro" id="IPR002885">
    <property type="entry name" value="PPR_rpt"/>
</dbReference>
<evidence type="ECO:0000256" key="3">
    <source>
        <dbReference type="PROSITE-ProRule" id="PRU00708"/>
    </source>
</evidence>
<dbReference type="AlphaFoldDB" id="A0AAV9CD80"/>
<name>A0AAV9CD80_ACOCL</name>
<dbReference type="Gene3D" id="1.25.40.10">
    <property type="entry name" value="Tetratricopeptide repeat domain"/>
    <property type="match status" value="3"/>
</dbReference>
<dbReference type="Pfam" id="PF13041">
    <property type="entry name" value="PPR_2"/>
    <property type="match status" value="1"/>
</dbReference>
<dbReference type="PANTHER" id="PTHR47447:SF17">
    <property type="entry name" value="OS12G0638900 PROTEIN"/>
    <property type="match status" value="1"/>
</dbReference>
<feature type="domain" description="Pentatricopeptide repeat-containing protein-mitochondrial" evidence="4">
    <location>
        <begin position="405"/>
        <end position="525"/>
    </location>
</feature>
<dbReference type="NCBIfam" id="TIGR00756">
    <property type="entry name" value="PPR"/>
    <property type="match status" value="5"/>
</dbReference>
<feature type="repeat" description="PPR" evidence="3">
    <location>
        <begin position="393"/>
        <end position="427"/>
    </location>
</feature>
<reference evidence="5" key="1">
    <citation type="journal article" date="2023" name="Nat. Commun.">
        <title>Diploid and tetraploid genomes of Acorus and the evolution of monocots.</title>
        <authorList>
            <person name="Ma L."/>
            <person name="Liu K.W."/>
            <person name="Li Z."/>
            <person name="Hsiao Y.Y."/>
            <person name="Qi Y."/>
            <person name="Fu T."/>
            <person name="Tang G.D."/>
            <person name="Zhang D."/>
            <person name="Sun W.H."/>
            <person name="Liu D.K."/>
            <person name="Li Y."/>
            <person name="Chen G.Z."/>
            <person name="Liu X.D."/>
            <person name="Liao X.Y."/>
            <person name="Jiang Y.T."/>
            <person name="Yu X."/>
            <person name="Hao Y."/>
            <person name="Huang J."/>
            <person name="Zhao X.W."/>
            <person name="Ke S."/>
            <person name="Chen Y.Y."/>
            <person name="Wu W.L."/>
            <person name="Hsu J.L."/>
            <person name="Lin Y.F."/>
            <person name="Huang M.D."/>
            <person name="Li C.Y."/>
            <person name="Huang L."/>
            <person name="Wang Z.W."/>
            <person name="Zhao X."/>
            <person name="Zhong W.Y."/>
            <person name="Peng D.H."/>
            <person name="Ahmad S."/>
            <person name="Lan S."/>
            <person name="Zhang J.S."/>
            <person name="Tsai W.C."/>
            <person name="Van de Peer Y."/>
            <person name="Liu Z.J."/>
        </authorList>
    </citation>
    <scope>NUCLEOTIDE SEQUENCE</scope>
    <source>
        <strain evidence="5">CP</strain>
    </source>
</reference>
<feature type="repeat" description="PPR" evidence="3">
    <location>
        <begin position="498"/>
        <end position="532"/>
    </location>
</feature>
<comment type="similarity">
    <text evidence="1">Belongs to the PPR family. P subfamily.</text>
</comment>
<evidence type="ECO:0000256" key="2">
    <source>
        <dbReference type="ARBA" id="ARBA00022737"/>
    </source>
</evidence>
<evidence type="ECO:0000313" key="6">
    <source>
        <dbReference type="Proteomes" id="UP001180020"/>
    </source>
</evidence>